<evidence type="ECO:0000256" key="2">
    <source>
        <dbReference type="ARBA" id="ARBA00023054"/>
    </source>
</evidence>
<accession>B4S7V6</accession>
<dbReference type="Gene3D" id="2.40.50.100">
    <property type="match status" value="1"/>
</dbReference>
<evidence type="ECO:0000256" key="1">
    <source>
        <dbReference type="ARBA" id="ARBA00004196"/>
    </source>
</evidence>
<protein>
    <submittedName>
        <fullName evidence="4">ABC transport system, lipoprotein</fullName>
    </submittedName>
</protein>
<dbReference type="InterPro" id="IPR050465">
    <property type="entry name" value="UPF0194_transport"/>
</dbReference>
<keyword evidence="2 3" id="KW-0175">Coiled coil</keyword>
<keyword evidence="5" id="KW-1185">Reference proteome</keyword>
<dbReference type="EMBL" id="CP001108">
    <property type="protein sequence ID" value="ACF46143.1"/>
    <property type="molecule type" value="Genomic_DNA"/>
</dbReference>
<dbReference type="Gene3D" id="2.40.30.170">
    <property type="match status" value="1"/>
</dbReference>
<dbReference type="STRING" id="290512.Paes_1110"/>
<organism evidence="4 5">
    <name type="scientific">Prosthecochloris aestuarii (strain DSM 271 / SK 413)</name>
    <dbReference type="NCBI Taxonomy" id="290512"/>
    <lineage>
        <taxon>Bacteria</taxon>
        <taxon>Pseudomonadati</taxon>
        <taxon>Chlorobiota</taxon>
        <taxon>Chlorobiia</taxon>
        <taxon>Chlorobiales</taxon>
        <taxon>Chlorobiaceae</taxon>
        <taxon>Prosthecochloris</taxon>
    </lineage>
</organism>
<feature type="coiled-coil region" evidence="3">
    <location>
        <begin position="75"/>
        <end position="102"/>
    </location>
</feature>
<dbReference type="Gene3D" id="1.10.287.470">
    <property type="entry name" value="Helix hairpin bin"/>
    <property type="match status" value="1"/>
</dbReference>
<reference evidence="4" key="1">
    <citation type="submission" date="2008-06" db="EMBL/GenBank/DDBJ databases">
        <title>Complete sequence of chromosome of Prosthecochloris aestuarii DSM 271.</title>
        <authorList>
            <consortium name="US DOE Joint Genome Institute"/>
            <person name="Lucas S."/>
            <person name="Copeland A."/>
            <person name="Lapidus A."/>
            <person name="Glavina del Rio T."/>
            <person name="Dalin E."/>
            <person name="Tice H."/>
            <person name="Bruce D."/>
            <person name="Goodwin L."/>
            <person name="Pitluck S."/>
            <person name="Schmutz J."/>
            <person name="Larimer F."/>
            <person name="Land M."/>
            <person name="Hauser L."/>
            <person name="Kyrpides N."/>
            <person name="Anderson I."/>
            <person name="Liu Z."/>
            <person name="Li T."/>
            <person name="Zhao F."/>
            <person name="Overmann J."/>
            <person name="Bryant D.A."/>
            <person name="Richardson P."/>
        </authorList>
    </citation>
    <scope>NUCLEOTIDE SEQUENCE [LARGE SCALE GENOMIC DNA]</scope>
    <source>
        <strain evidence="4">DSM 271</strain>
    </source>
</reference>
<name>B4S7V6_PROA2</name>
<dbReference type="KEGG" id="paa:Paes_1110"/>
<proteinExistence type="predicted"/>
<dbReference type="PANTHER" id="PTHR32347">
    <property type="entry name" value="EFFLUX SYSTEM COMPONENT YKNX-RELATED"/>
    <property type="match status" value="1"/>
</dbReference>
<dbReference type="Proteomes" id="UP000002725">
    <property type="component" value="Chromosome"/>
</dbReference>
<dbReference type="GO" id="GO:0030313">
    <property type="term" value="C:cell envelope"/>
    <property type="evidence" value="ECO:0007669"/>
    <property type="project" value="UniProtKB-SubCell"/>
</dbReference>
<comment type="subcellular location">
    <subcellularLocation>
        <location evidence="1">Cell envelope</location>
    </subcellularLocation>
</comment>
<gene>
    <name evidence="4" type="ordered locus">Paes_1110</name>
</gene>
<evidence type="ECO:0000313" key="5">
    <source>
        <dbReference type="Proteomes" id="UP000002725"/>
    </source>
</evidence>
<dbReference type="eggNOG" id="COG1566">
    <property type="taxonomic scope" value="Bacteria"/>
</dbReference>
<dbReference type="PANTHER" id="PTHR32347:SF23">
    <property type="entry name" value="BLL5650 PROTEIN"/>
    <property type="match status" value="1"/>
</dbReference>
<keyword evidence="4" id="KW-0449">Lipoprotein</keyword>
<dbReference type="SUPFAM" id="SSF111369">
    <property type="entry name" value="HlyD-like secretion proteins"/>
    <property type="match status" value="1"/>
</dbReference>
<dbReference type="RefSeq" id="WP_012505678.1">
    <property type="nucleotide sequence ID" value="NC_011059.1"/>
</dbReference>
<evidence type="ECO:0000313" key="4">
    <source>
        <dbReference type="EMBL" id="ACF46143.1"/>
    </source>
</evidence>
<dbReference type="HOGENOM" id="CLU_018816_6_3_10"/>
<evidence type="ECO:0000256" key="3">
    <source>
        <dbReference type="SAM" id="Coils"/>
    </source>
</evidence>
<sequence length="304" mass="34044">MPACNTTRRFFSLLLFLLQAIVITGCNREKKSDGYGNFEATEIIVSAEASGRLLSFSAVEGEEIKDGNMAGVIDTTQLHLQIEQVKAQIQSLQARQETIRSQMDVLGQQKTNAAREVQRFEKLVQADAVPRKQRDDVLDQYRVIEKEILATASQQESIDADILSLNVRIRELDDRIDKSIVRNPVKGTVLVTYVEPGEIVSYGQPLYSIANLDSMFLRVYLDGTQLPHISLRQPVTVLFDNDSRTNQSKEGRIAWISSKAEFTPKIIQTKQDRVTLVYAVKISVPNADGSLKIGMPGEVVFSRQ</sequence>
<dbReference type="AlphaFoldDB" id="B4S7V6"/>